<accession>A0A1A9QDQ1</accession>
<evidence type="ECO:0000313" key="2">
    <source>
        <dbReference type="Proteomes" id="UP000077623"/>
    </source>
</evidence>
<proteinExistence type="predicted"/>
<protein>
    <submittedName>
        <fullName evidence="1">Uncharacterized protein</fullName>
    </submittedName>
</protein>
<evidence type="ECO:0000313" key="1">
    <source>
        <dbReference type="EMBL" id="OAL10121.1"/>
    </source>
</evidence>
<gene>
    <name evidence="1" type="ORF">A6V39_04375</name>
</gene>
<dbReference type="STRING" id="432608.A6V39_04375"/>
<keyword evidence="2" id="KW-1185">Reference proteome</keyword>
<dbReference type="EMBL" id="LWUJ01000012">
    <property type="protein sequence ID" value="OAL10121.1"/>
    <property type="molecule type" value="Genomic_DNA"/>
</dbReference>
<organism evidence="1 2">
    <name type="scientific">Candidatus Mycoplasma haematobovis</name>
    <dbReference type="NCBI Taxonomy" id="432608"/>
    <lineage>
        <taxon>Bacteria</taxon>
        <taxon>Bacillati</taxon>
        <taxon>Mycoplasmatota</taxon>
        <taxon>Mollicutes</taxon>
        <taxon>Mycoplasmataceae</taxon>
        <taxon>Mycoplasma</taxon>
    </lineage>
</organism>
<name>A0A1A9QDQ1_9MOLU</name>
<reference evidence="2" key="1">
    <citation type="submission" date="2016-04" db="EMBL/GenBank/DDBJ databases">
        <authorList>
            <person name="Quiroz-Castaneda R.E."/>
            <person name="Martinez-Ocampo F."/>
        </authorList>
    </citation>
    <scope>NUCLEOTIDE SEQUENCE [LARGE SCALE GENOMIC DNA]</scope>
    <source>
        <strain evidence="2">INIFAP01</strain>
    </source>
</reference>
<dbReference type="RefSeq" id="WP_187150506.1">
    <property type="nucleotide sequence ID" value="NZ_LWUJ01000012.1"/>
</dbReference>
<dbReference type="AlphaFoldDB" id="A0A1A9QDQ1"/>
<dbReference type="Proteomes" id="UP000077623">
    <property type="component" value="Unassembled WGS sequence"/>
</dbReference>
<sequence length="66" mass="7239">MSCAELIFLLLSHKKSLLKFVLGSSITYGAYLGAIKPSLSNSIRKVEGANIQQGKYRDSIKLTKAH</sequence>
<comment type="caution">
    <text evidence="1">The sequence shown here is derived from an EMBL/GenBank/DDBJ whole genome shotgun (WGS) entry which is preliminary data.</text>
</comment>